<dbReference type="InterPro" id="IPR045540">
    <property type="entry name" value="YegS/DAGK_C"/>
</dbReference>
<sequence>MLVVVKPCSSKSTQSHVKWLKVQFAKKNSENEWFFTSGRFAEDVAQIRSKCVGQATVVVIGGDGTLHLVINATVGQPCNLALLPAGTGNDFARQFKLSMAQWRACVFTGTEQAIDVGMVNGRYFVNMLGIGFSAHVVRTMQSQQKRGQFSYIWAGLLNLFNYRNVRLATSSAPSRSMMMLLIANGQYFAAGLKCAPTARYQSGELVGMHFYGKSFLARVKTFTYMLFAQHMRLSSVIKTAGVHFMIHTDGLDIEADGEIIGQTPAKVSCCPDAIRLKQPANCRVDMHEVSEK</sequence>
<evidence type="ECO:0000313" key="8">
    <source>
        <dbReference type="Proteomes" id="UP000307164"/>
    </source>
</evidence>
<dbReference type="PANTHER" id="PTHR12358:SF54">
    <property type="entry name" value="SPHINGOSINE KINASE RELATED PROTEIN"/>
    <property type="match status" value="1"/>
</dbReference>
<gene>
    <name evidence="6" type="ORF">CWC19_08070</name>
    <name evidence="7" type="ORF">CWC20_00710</name>
</gene>
<dbReference type="GO" id="GO:0008654">
    <property type="term" value="P:phospholipid biosynthetic process"/>
    <property type="evidence" value="ECO:0007669"/>
    <property type="project" value="InterPro"/>
</dbReference>
<dbReference type="Proteomes" id="UP000307217">
    <property type="component" value="Unassembled WGS sequence"/>
</dbReference>
<reference evidence="9" key="2">
    <citation type="submission" date="2019-06" db="EMBL/GenBank/DDBJ databases">
        <title>Co-occurence of chitin degradation, pigmentation and bioactivity in marine Pseudoalteromonas.</title>
        <authorList>
            <person name="Sonnenschein E.C."/>
            <person name="Bech P.K."/>
        </authorList>
    </citation>
    <scope>NUCLEOTIDE SEQUENCE [LARGE SCALE GENOMIC DNA]</scope>
    <source>
        <strain evidence="9">S3790</strain>
    </source>
</reference>
<dbReference type="Proteomes" id="UP000307164">
    <property type="component" value="Unassembled WGS sequence"/>
</dbReference>
<dbReference type="NCBIfam" id="TIGR00147">
    <property type="entry name" value="YegS/Rv2252/BmrU family lipid kinase"/>
    <property type="match status" value="1"/>
</dbReference>
<dbReference type="PANTHER" id="PTHR12358">
    <property type="entry name" value="SPHINGOSINE KINASE"/>
    <property type="match status" value="1"/>
</dbReference>
<dbReference type="InterPro" id="IPR005218">
    <property type="entry name" value="Diacylglycerol/lipid_kinase"/>
</dbReference>
<accession>A0A5S3V9Y5</accession>
<evidence type="ECO:0000256" key="4">
    <source>
        <dbReference type="ARBA" id="ARBA00022840"/>
    </source>
</evidence>
<keyword evidence="2" id="KW-0547">Nucleotide-binding</keyword>
<dbReference type="InterPro" id="IPR001206">
    <property type="entry name" value="Diacylglycerol_kinase_cat_dom"/>
</dbReference>
<evidence type="ECO:0000313" key="7">
    <source>
        <dbReference type="EMBL" id="TMO78961.1"/>
    </source>
</evidence>
<evidence type="ECO:0000256" key="3">
    <source>
        <dbReference type="ARBA" id="ARBA00022777"/>
    </source>
</evidence>
<proteinExistence type="predicted"/>
<evidence type="ECO:0000259" key="5">
    <source>
        <dbReference type="PROSITE" id="PS50146"/>
    </source>
</evidence>
<evidence type="ECO:0000313" key="9">
    <source>
        <dbReference type="Proteomes" id="UP000307217"/>
    </source>
</evidence>
<reference evidence="6" key="3">
    <citation type="submission" date="2019-09" db="EMBL/GenBank/DDBJ databases">
        <title>Co-occurence of chitin degradation, pigmentation and bioactivity in marine Pseudoalteromonas.</title>
        <authorList>
            <person name="Sonnenschein E.C."/>
            <person name="Bech P.K."/>
        </authorList>
    </citation>
    <scope>NUCLEOTIDE SEQUENCE</scope>
    <source>
        <strain evidence="6">S3790</strain>
        <strain evidence="7 8">S3895</strain>
    </source>
</reference>
<dbReference type="OrthoDB" id="142078at2"/>
<dbReference type="PROSITE" id="PS50146">
    <property type="entry name" value="DAGK"/>
    <property type="match status" value="1"/>
</dbReference>
<dbReference type="EMBL" id="PNBW01000005">
    <property type="protein sequence ID" value="TMO78961.1"/>
    <property type="molecule type" value="Genomic_DNA"/>
</dbReference>
<reference evidence="8 9" key="1">
    <citation type="submission" date="2018-01" db="EMBL/GenBank/DDBJ databases">
        <authorList>
            <person name="Paulsen S."/>
            <person name="Gram L.K."/>
        </authorList>
    </citation>
    <scope>NUCLEOTIDE SEQUENCE [LARGE SCALE GENOMIC DNA]</scope>
    <source>
        <strain evidence="6 9">S3790</strain>
        <strain evidence="7 8">S3895</strain>
    </source>
</reference>
<dbReference type="GO" id="GO:0016301">
    <property type="term" value="F:kinase activity"/>
    <property type="evidence" value="ECO:0007669"/>
    <property type="project" value="UniProtKB-KW"/>
</dbReference>
<dbReference type="SUPFAM" id="SSF111331">
    <property type="entry name" value="NAD kinase/diacylglycerol kinase-like"/>
    <property type="match status" value="1"/>
</dbReference>
<dbReference type="RefSeq" id="WP_138591403.1">
    <property type="nucleotide sequence ID" value="NZ_PNBW01000005.1"/>
</dbReference>
<evidence type="ECO:0000313" key="6">
    <source>
        <dbReference type="EMBL" id="TMO68714.1"/>
    </source>
</evidence>
<evidence type="ECO:0000256" key="1">
    <source>
        <dbReference type="ARBA" id="ARBA00022679"/>
    </source>
</evidence>
<keyword evidence="4" id="KW-0067">ATP-binding</keyword>
<organism evidence="6 9">
    <name type="scientific">Pseudoalteromonas aurantia</name>
    <dbReference type="NCBI Taxonomy" id="43654"/>
    <lineage>
        <taxon>Bacteria</taxon>
        <taxon>Pseudomonadati</taxon>
        <taxon>Pseudomonadota</taxon>
        <taxon>Gammaproteobacteria</taxon>
        <taxon>Alteromonadales</taxon>
        <taxon>Pseudoalteromonadaceae</taxon>
        <taxon>Pseudoalteromonas</taxon>
    </lineage>
</organism>
<dbReference type="InterPro" id="IPR017438">
    <property type="entry name" value="ATP-NAD_kinase_N"/>
</dbReference>
<keyword evidence="1" id="KW-0808">Transferase</keyword>
<dbReference type="AlphaFoldDB" id="A0A5S3V9Y5"/>
<dbReference type="EMBL" id="PNBX01000030">
    <property type="protein sequence ID" value="TMO68714.1"/>
    <property type="molecule type" value="Genomic_DNA"/>
</dbReference>
<keyword evidence="8" id="KW-1185">Reference proteome</keyword>
<keyword evidence="3 6" id="KW-0418">Kinase</keyword>
<dbReference type="InterPro" id="IPR050187">
    <property type="entry name" value="Lipid_Phosphate_FormReg"/>
</dbReference>
<dbReference type="InterPro" id="IPR016064">
    <property type="entry name" value="NAD/diacylglycerol_kinase_sf"/>
</dbReference>
<protein>
    <submittedName>
        <fullName evidence="6">Diacylglycerol kinase</fullName>
    </submittedName>
</protein>
<dbReference type="Pfam" id="PF00781">
    <property type="entry name" value="DAGK_cat"/>
    <property type="match status" value="1"/>
</dbReference>
<dbReference type="Gene3D" id="2.60.200.40">
    <property type="match status" value="1"/>
</dbReference>
<name>A0A5S3V9Y5_9GAMM</name>
<dbReference type="Pfam" id="PF19279">
    <property type="entry name" value="YegS_C"/>
    <property type="match status" value="1"/>
</dbReference>
<evidence type="ECO:0000256" key="2">
    <source>
        <dbReference type="ARBA" id="ARBA00022741"/>
    </source>
</evidence>
<comment type="caution">
    <text evidence="6">The sequence shown here is derived from an EMBL/GenBank/DDBJ whole genome shotgun (WGS) entry which is preliminary data.</text>
</comment>
<dbReference type="Gene3D" id="3.40.50.10330">
    <property type="entry name" value="Probable inorganic polyphosphate/atp-NAD kinase, domain 1"/>
    <property type="match status" value="1"/>
</dbReference>
<dbReference type="GO" id="GO:0005524">
    <property type="term" value="F:ATP binding"/>
    <property type="evidence" value="ECO:0007669"/>
    <property type="project" value="UniProtKB-KW"/>
</dbReference>
<feature type="domain" description="DAGKc" evidence="5">
    <location>
        <begin position="1"/>
        <end position="123"/>
    </location>
</feature>